<dbReference type="Proteomes" id="UP000600214">
    <property type="component" value="Unassembled WGS sequence"/>
</dbReference>
<dbReference type="PROSITE" id="PS50931">
    <property type="entry name" value="HTH_LYSR"/>
    <property type="match status" value="1"/>
</dbReference>
<dbReference type="Pfam" id="PF00126">
    <property type="entry name" value="HTH_1"/>
    <property type="match status" value="1"/>
</dbReference>
<dbReference type="InterPro" id="IPR036390">
    <property type="entry name" value="WH_DNA-bd_sf"/>
</dbReference>
<dbReference type="Gene3D" id="3.40.190.290">
    <property type="match status" value="1"/>
</dbReference>
<organism evidence="6 7">
    <name type="scientific">Dyadobacter endophyticus</name>
    <dbReference type="NCBI Taxonomy" id="1749036"/>
    <lineage>
        <taxon>Bacteria</taxon>
        <taxon>Pseudomonadati</taxon>
        <taxon>Bacteroidota</taxon>
        <taxon>Cytophagia</taxon>
        <taxon>Cytophagales</taxon>
        <taxon>Spirosomataceae</taxon>
        <taxon>Dyadobacter</taxon>
    </lineage>
</organism>
<reference evidence="7" key="1">
    <citation type="journal article" date="2019" name="Int. J. Syst. Evol. Microbiol.">
        <title>The Global Catalogue of Microorganisms (GCM) 10K type strain sequencing project: providing services to taxonomists for standard genome sequencing and annotation.</title>
        <authorList>
            <consortium name="The Broad Institute Genomics Platform"/>
            <consortium name="The Broad Institute Genome Sequencing Center for Infectious Disease"/>
            <person name="Wu L."/>
            <person name="Ma J."/>
        </authorList>
    </citation>
    <scope>NUCLEOTIDE SEQUENCE [LARGE SCALE GENOMIC DNA]</scope>
    <source>
        <strain evidence="7">CGMCC 1.15288</strain>
    </source>
</reference>
<accession>A0ABQ1YCK6</accession>
<comment type="similarity">
    <text evidence="1">Belongs to the LysR transcriptional regulatory family.</text>
</comment>
<dbReference type="PRINTS" id="PR00039">
    <property type="entry name" value="HTHLYSR"/>
</dbReference>
<dbReference type="RefSeq" id="WP_188927793.1">
    <property type="nucleotide sequence ID" value="NZ_BMIA01000001.1"/>
</dbReference>
<dbReference type="InterPro" id="IPR050950">
    <property type="entry name" value="HTH-type_LysR_regulators"/>
</dbReference>
<keyword evidence="7" id="KW-1185">Reference proteome</keyword>
<dbReference type="SUPFAM" id="SSF53850">
    <property type="entry name" value="Periplasmic binding protein-like II"/>
    <property type="match status" value="1"/>
</dbReference>
<dbReference type="Gene3D" id="1.10.10.10">
    <property type="entry name" value="Winged helix-like DNA-binding domain superfamily/Winged helix DNA-binding domain"/>
    <property type="match status" value="1"/>
</dbReference>
<keyword evidence="3" id="KW-0238">DNA-binding</keyword>
<keyword evidence="2" id="KW-0805">Transcription regulation</keyword>
<dbReference type="Pfam" id="PF03466">
    <property type="entry name" value="LysR_substrate"/>
    <property type="match status" value="1"/>
</dbReference>
<dbReference type="InterPro" id="IPR036388">
    <property type="entry name" value="WH-like_DNA-bd_sf"/>
</dbReference>
<sequence length="299" mass="33603">MELRQLKYFIKAAELQNFTNAAEALFITQSTLSQQIKQLEEELGLPLFDRVAKRVRLTEAGNSFLPYARKTVQDSEDGRVMLRDMMDLRTGVLNIGATYGLTNLLTKAVSDLSRQYPKVKLIVSFGTTQQLLHQLHTGKLDLMLSFYGQHNNDHVTIEPLFSSRLSLIVHSRHPVDANHSVSLKEVVSLPLILPSGGYSIRHQLDTILQSEGLHPDVSMEVNDIHMLLQLVKTSRWVTVLMSSTVEHDPELKSIAISGDGMAREATIAWPKDAYRKKSALILADSLRKHASDYESISRT</sequence>
<evidence type="ECO:0000313" key="7">
    <source>
        <dbReference type="Proteomes" id="UP000600214"/>
    </source>
</evidence>
<feature type="domain" description="HTH lysR-type" evidence="5">
    <location>
        <begin position="1"/>
        <end position="58"/>
    </location>
</feature>
<dbReference type="InterPro" id="IPR005119">
    <property type="entry name" value="LysR_subst-bd"/>
</dbReference>
<evidence type="ECO:0000259" key="5">
    <source>
        <dbReference type="PROSITE" id="PS50931"/>
    </source>
</evidence>
<dbReference type="EMBL" id="BMIA01000001">
    <property type="protein sequence ID" value="GGH21147.1"/>
    <property type="molecule type" value="Genomic_DNA"/>
</dbReference>
<evidence type="ECO:0000256" key="1">
    <source>
        <dbReference type="ARBA" id="ARBA00009437"/>
    </source>
</evidence>
<proteinExistence type="inferred from homology"/>
<dbReference type="SUPFAM" id="SSF46785">
    <property type="entry name" value="Winged helix' DNA-binding domain"/>
    <property type="match status" value="1"/>
</dbReference>
<gene>
    <name evidence="6" type="primary">cynR</name>
    <name evidence="6" type="ORF">GCM10007423_02060</name>
</gene>
<evidence type="ECO:0000256" key="4">
    <source>
        <dbReference type="ARBA" id="ARBA00023163"/>
    </source>
</evidence>
<evidence type="ECO:0000313" key="6">
    <source>
        <dbReference type="EMBL" id="GGH21147.1"/>
    </source>
</evidence>
<dbReference type="PANTHER" id="PTHR30419">
    <property type="entry name" value="HTH-TYPE TRANSCRIPTIONAL REGULATOR YBHD"/>
    <property type="match status" value="1"/>
</dbReference>
<comment type="caution">
    <text evidence="6">The sequence shown here is derived from an EMBL/GenBank/DDBJ whole genome shotgun (WGS) entry which is preliminary data.</text>
</comment>
<dbReference type="CDD" id="cd05466">
    <property type="entry name" value="PBP2_LTTR_substrate"/>
    <property type="match status" value="1"/>
</dbReference>
<protein>
    <submittedName>
        <fullName evidence="6">HTH-type transcriptional regulator CynR</fullName>
    </submittedName>
</protein>
<keyword evidence="4" id="KW-0804">Transcription</keyword>
<name>A0ABQ1YCK6_9BACT</name>
<evidence type="ECO:0000256" key="3">
    <source>
        <dbReference type="ARBA" id="ARBA00023125"/>
    </source>
</evidence>
<dbReference type="InterPro" id="IPR000847">
    <property type="entry name" value="LysR_HTH_N"/>
</dbReference>
<evidence type="ECO:0000256" key="2">
    <source>
        <dbReference type="ARBA" id="ARBA00023015"/>
    </source>
</evidence>
<dbReference type="PANTHER" id="PTHR30419:SF8">
    <property type="entry name" value="NITROGEN ASSIMILATION TRANSCRIPTIONAL ACTIVATOR-RELATED"/>
    <property type="match status" value="1"/>
</dbReference>